<dbReference type="AlphaFoldDB" id="A0A7S1BHM8"/>
<evidence type="ECO:0000313" key="1">
    <source>
        <dbReference type="EMBL" id="CAD8885469.1"/>
    </source>
</evidence>
<organism evidence="1">
    <name type="scientific">Corethron hystrix</name>
    <dbReference type="NCBI Taxonomy" id="216773"/>
    <lineage>
        <taxon>Eukaryota</taxon>
        <taxon>Sar</taxon>
        <taxon>Stramenopiles</taxon>
        <taxon>Ochrophyta</taxon>
        <taxon>Bacillariophyta</taxon>
        <taxon>Coscinodiscophyceae</taxon>
        <taxon>Corethrophycidae</taxon>
        <taxon>Corethrales</taxon>
        <taxon>Corethraceae</taxon>
        <taxon>Corethron</taxon>
    </lineage>
</organism>
<accession>A0A7S1BHM8</accession>
<proteinExistence type="predicted"/>
<name>A0A7S1BHM8_9STRA</name>
<reference evidence="1" key="1">
    <citation type="submission" date="2021-01" db="EMBL/GenBank/DDBJ databases">
        <authorList>
            <person name="Corre E."/>
            <person name="Pelletier E."/>
            <person name="Niang G."/>
            <person name="Scheremetjew M."/>
            <person name="Finn R."/>
            <person name="Kale V."/>
            <person name="Holt S."/>
            <person name="Cochrane G."/>
            <person name="Meng A."/>
            <person name="Brown T."/>
            <person name="Cohen L."/>
        </authorList>
    </citation>
    <scope>NUCLEOTIDE SEQUENCE</scope>
    <source>
        <strain evidence="1">308</strain>
    </source>
</reference>
<protein>
    <submittedName>
        <fullName evidence="1">Uncharacterized protein</fullName>
    </submittedName>
</protein>
<dbReference type="EMBL" id="HBFR01017357">
    <property type="protein sequence ID" value="CAD8885469.1"/>
    <property type="molecule type" value="Transcribed_RNA"/>
</dbReference>
<sequence>MVESVTFVAVVSAALAYEAKNRAYADAVEKRRSVSRAVDELQSEVLLSPSSSWEDIHLPSNRGDIFKGRNTNTSHLKRCGHQDPSLRSDSSALPNNIKGIAKLSLQNKRVHRKTEELDDDIAFTLANSSFGSYCSCEPSDPDDLIIPASGKDIAMEDHFRPEFSLMKRVMENEWFLWKVFRNCISPIP</sequence>
<gene>
    <name evidence="1" type="ORF">CHYS00102_LOCUS12666</name>
</gene>